<dbReference type="SUPFAM" id="SSF88659">
    <property type="entry name" value="Sigma3 and sigma4 domains of RNA polymerase sigma factors"/>
    <property type="match status" value="1"/>
</dbReference>
<evidence type="ECO:0000259" key="7">
    <source>
        <dbReference type="Pfam" id="PF08281"/>
    </source>
</evidence>
<accession>A0A090GS78</accession>
<dbReference type="SUPFAM" id="SSF88946">
    <property type="entry name" value="Sigma2 domain of RNA polymerase sigma factors"/>
    <property type="match status" value="1"/>
</dbReference>
<dbReference type="NCBIfam" id="TIGR02937">
    <property type="entry name" value="sigma70-ECF"/>
    <property type="match status" value="1"/>
</dbReference>
<evidence type="ECO:0000256" key="4">
    <source>
        <dbReference type="ARBA" id="ARBA00023163"/>
    </source>
</evidence>
<evidence type="ECO:0000256" key="1">
    <source>
        <dbReference type="ARBA" id="ARBA00010641"/>
    </source>
</evidence>
<dbReference type="Gene3D" id="1.10.10.10">
    <property type="entry name" value="Winged helix-like DNA-binding domain superfamily/Winged helix DNA-binding domain"/>
    <property type="match status" value="1"/>
</dbReference>
<feature type="region of interest" description="Disordered" evidence="5">
    <location>
        <begin position="1"/>
        <end position="41"/>
    </location>
</feature>
<protein>
    <submittedName>
        <fullName evidence="8">RNA polymerase, sigma-24 subunit, ECF subfamily</fullName>
    </submittedName>
</protein>
<evidence type="ECO:0000256" key="2">
    <source>
        <dbReference type="ARBA" id="ARBA00023015"/>
    </source>
</evidence>
<dbReference type="InterPro" id="IPR014284">
    <property type="entry name" value="RNA_pol_sigma-70_dom"/>
</dbReference>
<dbReference type="Proteomes" id="UP000046122">
    <property type="component" value="Unassembled WGS sequence"/>
</dbReference>
<dbReference type="InterPro" id="IPR007627">
    <property type="entry name" value="RNA_pol_sigma70_r2"/>
</dbReference>
<dbReference type="Gene3D" id="1.10.1740.10">
    <property type="match status" value="1"/>
</dbReference>
<keyword evidence="3" id="KW-0731">Sigma factor</keyword>
<gene>
    <name evidence="8" type="ORF">MPL3365_10155</name>
</gene>
<keyword evidence="2" id="KW-0805">Transcription regulation</keyword>
<evidence type="ECO:0000313" key="8">
    <source>
        <dbReference type="EMBL" id="CDX48987.1"/>
    </source>
</evidence>
<dbReference type="InterPro" id="IPR039425">
    <property type="entry name" value="RNA_pol_sigma-70-like"/>
</dbReference>
<dbReference type="Pfam" id="PF04542">
    <property type="entry name" value="Sigma70_r2"/>
    <property type="match status" value="1"/>
</dbReference>
<organism evidence="8 9">
    <name type="scientific">Mesorhizobium plurifarium</name>
    <dbReference type="NCBI Taxonomy" id="69974"/>
    <lineage>
        <taxon>Bacteria</taxon>
        <taxon>Pseudomonadati</taxon>
        <taxon>Pseudomonadota</taxon>
        <taxon>Alphaproteobacteria</taxon>
        <taxon>Hyphomicrobiales</taxon>
        <taxon>Phyllobacteriaceae</taxon>
        <taxon>Mesorhizobium</taxon>
    </lineage>
</organism>
<evidence type="ECO:0000259" key="6">
    <source>
        <dbReference type="Pfam" id="PF04542"/>
    </source>
</evidence>
<dbReference type="InterPro" id="IPR013324">
    <property type="entry name" value="RNA_pol_sigma_r3/r4-like"/>
</dbReference>
<evidence type="ECO:0000256" key="3">
    <source>
        <dbReference type="ARBA" id="ARBA00023082"/>
    </source>
</evidence>
<dbReference type="CDD" id="cd06171">
    <property type="entry name" value="Sigma70_r4"/>
    <property type="match status" value="1"/>
</dbReference>
<dbReference type="InterPro" id="IPR013325">
    <property type="entry name" value="RNA_pol_sigma_r2"/>
</dbReference>
<sequence length="224" mass="23363">MPSPPSKQAPSPAVAIFTRTSRDRSSPPAEGGGRPMAGAPDGGTVLSEKILAARFAEVVLPHLGDALSLARWLTGNTADAEDVVQEACLKAHAGIAGFAGGNPRAWLLTIVRNASYTWMAKNRPRSVVAVGDLADLDDVSPPPDSDADSPEAALIAKANSAAVEAAIARLPQAFRETVVLRDINGLSYREIATMLGVPQGTVMSRLARARGLLMTELGGRHEPA</sequence>
<dbReference type="PANTHER" id="PTHR43133:SF25">
    <property type="entry name" value="RNA POLYMERASE SIGMA FACTOR RFAY-RELATED"/>
    <property type="match status" value="1"/>
</dbReference>
<dbReference type="AlphaFoldDB" id="A0A090GS78"/>
<dbReference type="InterPro" id="IPR036388">
    <property type="entry name" value="WH-like_DNA-bd_sf"/>
</dbReference>
<dbReference type="Pfam" id="PF08281">
    <property type="entry name" value="Sigma70_r4_2"/>
    <property type="match status" value="1"/>
</dbReference>
<evidence type="ECO:0000313" key="9">
    <source>
        <dbReference type="Proteomes" id="UP000046122"/>
    </source>
</evidence>
<reference evidence="8 9" key="1">
    <citation type="submission" date="2014-08" db="EMBL/GenBank/DDBJ databases">
        <authorList>
            <person name="Moulin Lionel"/>
        </authorList>
    </citation>
    <scope>NUCLEOTIDE SEQUENCE [LARGE SCALE GENOMIC DNA]</scope>
</reference>
<dbReference type="EMBL" id="CCNE01000001">
    <property type="protein sequence ID" value="CDX48987.1"/>
    <property type="molecule type" value="Genomic_DNA"/>
</dbReference>
<name>A0A090GS78_MESPL</name>
<dbReference type="GO" id="GO:0003677">
    <property type="term" value="F:DNA binding"/>
    <property type="evidence" value="ECO:0007669"/>
    <property type="project" value="InterPro"/>
</dbReference>
<proteinExistence type="inferred from homology"/>
<dbReference type="GO" id="GO:0016987">
    <property type="term" value="F:sigma factor activity"/>
    <property type="evidence" value="ECO:0007669"/>
    <property type="project" value="UniProtKB-KW"/>
</dbReference>
<dbReference type="GO" id="GO:0006352">
    <property type="term" value="P:DNA-templated transcription initiation"/>
    <property type="evidence" value="ECO:0007669"/>
    <property type="project" value="InterPro"/>
</dbReference>
<comment type="similarity">
    <text evidence="1">Belongs to the sigma-70 factor family. ECF subfamily.</text>
</comment>
<dbReference type="PANTHER" id="PTHR43133">
    <property type="entry name" value="RNA POLYMERASE ECF-TYPE SIGMA FACTO"/>
    <property type="match status" value="1"/>
</dbReference>
<feature type="domain" description="RNA polymerase sigma-70 region 2" evidence="6">
    <location>
        <begin position="61"/>
        <end position="123"/>
    </location>
</feature>
<evidence type="ECO:0000256" key="5">
    <source>
        <dbReference type="SAM" id="MobiDB-lite"/>
    </source>
</evidence>
<keyword evidence="4" id="KW-0804">Transcription</keyword>
<dbReference type="InterPro" id="IPR013249">
    <property type="entry name" value="RNA_pol_sigma70_r4_t2"/>
</dbReference>
<feature type="domain" description="RNA polymerase sigma factor 70 region 4 type 2" evidence="7">
    <location>
        <begin position="162"/>
        <end position="210"/>
    </location>
</feature>